<comment type="caution">
    <text evidence="12">The sequence shown here is derived from an EMBL/GenBank/DDBJ whole genome shotgun (WGS) entry which is preliminary data.</text>
</comment>
<organism evidence="12 13">
    <name type="scientific">Blomia tropicalis</name>
    <name type="common">Mite</name>
    <dbReference type="NCBI Taxonomy" id="40697"/>
    <lineage>
        <taxon>Eukaryota</taxon>
        <taxon>Metazoa</taxon>
        <taxon>Ecdysozoa</taxon>
        <taxon>Arthropoda</taxon>
        <taxon>Chelicerata</taxon>
        <taxon>Arachnida</taxon>
        <taxon>Acari</taxon>
        <taxon>Acariformes</taxon>
        <taxon>Sarcoptiformes</taxon>
        <taxon>Astigmata</taxon>
        <taxon>Glycyphagoidea</taxon>
        <taxon>Echimyopodidae</taxon>
        <taxon>Blomia</taxon>
    </lineage>
</organism>
<evidence type="ECO:0000256" key="9">
    <source>
        <dbReference type="SAM" id="Phobius"/>
    </source>
</evidence>
<dbReference type="Gene3D" id="3.40.50.300">
    <property type="entry name" value="P-loop containing nucleotide triphosphate hydrolases"/>
    <property type="match status" value="2"/>
</dbReference>
<dbReference type="PROSITE" id="PS50929">
    <property type="entry name" value="ABC_TM1F"/>
    <property type="match status" value="2"/>
</dbReference>
<feature type="transmembrane region" description="Helical" evidence="9">
    <location>
        <begin position="864"/>
        <end position="896"/>
    </location>
</feature>
<dbReference type="InterPro" id="IPR011527">
    <property type="entry name" value="ABC1_TM_dom"/>
</dbReference>
<dbReference type="GO" id="GO:0016020">
    <property type="term" value="C:membrane"/>
    <property type="evidence" value="ECO:0007669"/>
    <property type="project" value="UniProtKB-SubCell"/>
</dbReference>
<dbReference type="PANTHER" id="PTHR24223:SF456">
    <property type="entry name" value="MULTIDRUG RESISTANCE-ASSOCIATED PROTEIN LETHAL(2)03659"/>
    <property type="match status" value="1"/>
</dbReference>
<dbReference type="FunFam" id="1.20.1560.10:FF:000026">
    <property type="entry name" value="Multidrug resistance-associated protein lethal(2)03659"/>
    <property type="match status" value="1"/>
</dbReference>
<keyword evidence="5" id="KW-0547">Nucleotide-binding</keyword>
<dbReference type="PANTHER" id="PTHR24223">
    <property type="entry name" value="ATP-BINDING CASSETTE SUB-FAMILY C"/>
    <property type="match status" value="1"/>
</dbReference>
<gene>
    <name evidence="12" type="ORF">RDWZM_001221</name>
</gene>
<keyword evidence="8 9" id="KW-0472">Membrane</keyword>
<dbReference type="SMART" id="SM00382">
    <property type="entry name" value="AAA"/>
    <property type="match status" value="2"/>
</dbReference>
<dbReference type="Proteomes" id="UP001142055">
    <property type="component" value="Chromosome 1"/>
</dbReference>
<dbReference type="Pfam" id="PF00664">
    <property type="entry name" value="ABC_membrane"/>
    <property type="match status" value="2"/>
</dbReference>
<comment type="similarity">
    <text evidence="2">Belongs to the ABC transporter superfamily. ABCC family. Conjugate transporter (TC 3.A.1.208) subfamily.</text>
</comment>
<keyword evidence="6" id="KW-0067">ATP-binding</keyword>
<name>A0A9Q0MB67_BLOTA</name>
<feature type="domain" description="ABC transmembrane type-1" evidence="11">
    <location>
        <begin position="93"/>
        <end position="373"/>
    </location>
</feature>
<evidence type="ECO:0000256" key="8">
    <source>
        <dbReference type="ARBA" id="ARBA00023136"/>
    </source>
</evidence>
<feature type="transmembrane region" description="Helical" evidence="9">
    <location>
        <begin position="87"/>
        <end position="118"/>
    </location>
</feature>
<dbReference type="Pfam" id="PF00005">
    <property type="entry name" value="ABC_tran"/>
    <property type="match status" value="2"/>
</dbReference>
<feature type="domain" description="ABC transporter" evidence="10">
    <location>
        <begin position="1061"/>
        <end position="1294"/>
    </location>
</feature>
<dbReference type="InterPro" id="IPR036640">
    <property type="entry name" value="ABC1_TM_sf"/>
</dbReference>
<dbReference type="FunFam" id="3.40.50.300:FF:000163">
    <property type="entry name" value="Multidrug resistance-associated protein member 4"/>
    <property type="match status" value="1"/>
</dbReference>
<dbReference type="EMBL" id="JAPWDV010000001">
    <property type="protein sequence ID" value="KAJ6222676.1"/>
    <property type="molecule type" value="Genomic_DNA"/>
</dbReference>
<evidence type="ECO:0000256" key="4">
    <source>
        <dbReference type="ARBA" id="ARBA00022692"/>
    </source>
</evidence>
<dbReference type="FunFam" id="1.20.1560.10:FF:000014">
    <property type="entry name" value="Multidrug resistance-associated protein member 4"/>
    <property type="match status" value="1"/>
</dbReference>
<dbReference type="SUPFAM" id="SSF52540">
    <property type="entry name" value="P-loop containing nucleoside triphosphate hydrolases"/>
    <property type="match status" value="2"/>
</dbReference>
<keyword evidence="13" id="KW-1185">Reference proteome</keyword>
<evidence type="ECO:0000313" key="13">
    <source>
        <dbReference type="Proteomes" id="UP001142055"/>
    </source>
</evidence>
<dbReference type="CDD" id="cd03250">
    <property type="entry name" value="ABCC_MRP_domain1"/>
    <property type="match status" value="1"/>
</dbReference>
<evidence type="ECO:0000256" key="5">
    <source>
        <dbReference type="ARBA" id="ARBA00022741"/>
    </source>
</evidence>
<accession>A0A9Q0MB67</accession>
<feature type="domain" description="ABC transporter" evidence="10">
    <location>
        <begin position="422"/>
        <end position="645"/>
    </location>
</feature>
<dbReference type="FunFam" id="3.40.50.300:FF:000482">
    <property type="entry name" value="Multidrug resistance-associated protein member 4"/>
    <property type="match status" value="1"/>
</dbReference>
<keyword evidence="7 9" id="KW-1133">Transmembrane helix</keyword>
<feature type="transmembrane region" description="Helical" evidence="9">
    <location>
        <begin position="212"/>
        <end position="235"/>
    </location>
</feature>
<evidence type="ECO:0000259" key="10">
    <source>
        <dbReference type="PROSITE" id="PS50893"/>
    </source>
</evidence>
<evidence type="ECO:0000259" key="11">
    <source>
        <dbReference type="PROSITE" id="PS50929"/>
    </source>
</evidence>
<evidence type="ECO:0000313" key="12">
    <source>
        <dbReference type="EMBL" id="KAJ6222676.1"/>
    </source>
</evidence>
<evidence type="ECO:0000256" key="3">
    <source>
        <dbReference type="ARBA" id="ARBA00022448"/>
    </source>
</evidence>
<sequence>MDLSKLITTPNPYDKANFVTRNFFSWIIPLFNKGYRKDLEVADLWQNPKVDASERLGSRLQDEWDKELKNRKQKPSLLRAIQRAFGFWYWMSASLSILSEGILRVLQPIVMGLMIYFLEEYRESKAKGDIDYQKLLNRFYGCGALIIILGIIYIFLYHPYFFKMTRKGMQLRIACCHLIYRKALRLSHRALGQTTVGQMVNLLSNDVNRFDYCLIFVPFIFTAPLQTAITIVYLYFFNFGWSVFVGCSILLVYIPFQMYMGTLFSRLRGETAILTDERIRLMNELIPAMRVIKMYTWEKPFAKLIEWARRKEVKVIKKTALLRGVNMALFFVSSKVIIFVCFVVYILQDGNKFSAQHVFVAIALYNNFRTCLTLYFPYGISQGSEALISIDRLEQFLLLEEKELDSEHVDKIKSAKPADCGVWLTNTVASWNDIDQEPTLDDISFSVTPGELIVIVGPVGSGKSSVLMTVLSEIPVYKGGIKVRGRVAYASQQAWTFAGTVRENVIFGSPFEEKKYQKVLHVCALEKDLELFPFGDKTIVGDRGVSLSGGQRARINLARALYCDADIYLLDDPLSAVDAAVSKHIFEKCIRGYLKNKTVILVTHQLQFIRQANKVLVLNEGTVQGLGTFSELMKMGVDFVKAADEEKQQERKQKKQELEESIHRNSFRRTSQESFNVTSNSIHNRSQLSLNSSVGGDELADFITGEALQQVSGEMATVGAVKARVFWVYIKAGAGFFLITVLALTNILTQVLFNGSDYFLSMWAEKEQSIENMIKDLDRNQCIYVFSGLVGALFIFSLVRTTIFFTICMKSSINLHNTLFECLIRAPVTFFDTNPIGVLLNRFSRDMGIIDDQVPPTAFDAVEIFVQLLGILVMVSIVDYWITIPTVILIIIFYYARIYYIRSARSIKRLEGICRSPVFSHLANSLYGLSTVRAFGVQPTFEKKFDEYQDCHTSAWFLFISSTRWFGIVLDWLCEAYLICVTVALSISHETKSPSEIGLCISYAITLSGMFQWGVRQSAELESQMTSVERVDEFSHIEHEANLELPEEKSPPKEWPQHGAISLDDVSLTYVKDAPPVLKNLTFKVKPCEKIGIVGRTGAGKSSMISTLFRMCPPTGKIIIDGIDTSSISLTALRNKLSIIPQEPIIFAGPVRRNIDPFNEHTDKRLWQVLDEVRLKNVVLELAGGLDSNIAEGGGNLSVGQRQLFCLARAILKNNRILILDEATANVDHETDLFIQNTIREKFAHCTVLTIAHRLHTIMDSDRVLVLDAGRLIEFDEPHVLLQDEQGLFFSMVKMTGKSMASNLHEMARLAHLSRNGNGSNELLN</sequence>
<keyword evidence="3" id="KW-0813">Transport</keyword>
<dbReference type="OMA" id="ACAQWFH"/>
<protein>
    <submittedName>
        <fullName evidence="12">Uncharacterized protein</fullName>
    </submittedName>
</protein>
<feature type="transmembrane region" description="Helical" evidence="9">
    <location>
        <begin position="320"/>
        <end position="347"/>
    </location>
</feature>
<feature type="transmembrane region" description="Helical" evidence="9">
    <location>
        <begin position="726"/>
        <end position="753"/>
    </location>
</feature>
<evidence type="ECO:0000256" key="6">
    <source>
        <dbReference type="ARBA" id="ARBA00022840"/>
    </source>
</evidence>
<reference evidence="12" key="1">
    <citation type="submission" date="2022-12" db="EMBL/GenBank/DDBJ databases">
        <title>Genome assemblies of Blomia tropicalis.</title>
        <authorList>
            <person name="Cui Y."/>
        </authorList>
    </citation>
    <scope>NUCLEOTIDE SEQUENCE</scope>
    <source>
        <tissue evidence="12">Adult mites</tissue>
    </source>
</reference>
<dbReference type="InterPro" id="IPR050173">
    <property type="entry name" value="ABC_transporter_C-like"/>
</dbReference>
<dbReference type="InterPro" id="IPR027417">
    <property type="entry name" value="P-loop_NTPase"/>
</dbReference>
<keyword evidence="4 9" id="KW-0812">Transmembrane</keyword>
<dbReference type="PROSITE" id="PS00211">
    <property type="entry name" value="ABC_TRANSPORTER_1"/>
    <property type="match status" value="2"/>
</dbReference>
<feature type="transmembrane region" description="Helical" evidence="9">
    <location>
        <begin position="138"/>
        <end position="162"/>
    </location>
</feature>
<feature type="transmembrane region" description="Helical" evidence="9">
    <location>
        <begin position="241"/>
        <end position="260"/>
    </location>
</feature>
<dbReference type="PROSITE" id="PS50893">
    <property type="entry name" value="ABC_TRANSPORTER_2"/>
    <property type="match status" value="2"/>
</dbReference>
<comment type="subcellular location">
    <subcellularLocation>
        <location evidence="1">Membrane</location>
        <topology evidence="1">Multi-pass membrane protein</topology>
    </subcellularLocation>
</comment>
<proteinExistence type="inferred from homology"/>
<dbReference type="CDD" id="cd03244">
    <property type="entry name" value="ABCC_MRP_domain2"/>
    <property type="match status" value="1"/>
</dbReference>
<dbReference type="GO" id="GO:0140359">
    <property type="term" value="F:ABC-type transporter activity"/>
    <property type="evidence" value="ECO:0007669"/>
    <property type="project" value="InterPro"/>
</dbReference>
<feature type="transmembrane region" description="Helical" evidence="9">
    <location>
        <begin position="783"/>
        <end position="807"/>
    </location>
</feature>
<evidence type="ECO:0000256" key="1">
    <source>
        <dbReference type="ARBA" id="ARBA00004141"/>
    </source>
</evidence>
<feature type="transmembrane region" description="Helical" evidence="9">
    <location>
        <begin position="965"/>
        <end position="985"/>
    </location>
</feature>
<evidence type="ECO:0000256" key="7">
    <source>
        <dbReference type="ARBA" id="ARBA00022989"/>
    </source>
</evidence>
<feature type="domain" description="ABC transmembrane type-1" evidence="11">
    <location>
        <begin position="732"/>
        <end position="1023"/>
    </location>
</feature>
<dbReference type="InterPro" id="IPR003439">
    <property type="entry name" value="ABC_transporter-like_ATP-bd"/>
</dbReference>
<dbReference type="GO" id="GO:0005524">
    <property type="term" value="F:ATP binding"/>
    <property type="evidence" value="ECO:0007669"/>
    <property type="project" value="UniProtKB-KW"/>
</dbReference>
<evidence type="ECO:0000256" key="2">
    <source>
        <dbReference type="ARBA" id="ARBA00009726"/>
    </source>
</evidence>
<dbReference type="InterPro" id="IPR003593">
    <property type="entry name" value="AAA+_ATPase"/>
</dbReference>
<dbReference type="GO" id="GO:0016887">
    <property type="term" value="F:ATP hydrolysis activity"/>
    <property type="evidence" value="ECO:0007669"/>
    <property type="project" value="InterPro"/>
</dbReference>
<dbReference type="Gene3D" id="1.20.1560.10">
    <property type="entry name" value="ABC transporter type 1, transmembrane domain"/>
    <property type="match status" value="2"/>
</dbReference>
<dbReference type="SUPFAM" id="SSF90123">
    <property type="entry name" value="ABC transporter transmembrane region"/>
    <property type="match status" value="2"/>
</dbReference>
<dbReference type="InterPro" id="IPR017871">
    <property type="entry name" value="ABC_transporter-like_CS"/>
</dbReference>